<protein>
    <submittedName>
        <fullName evidence="2">Ran-binding protein 3</fullName>
    </submittedName>
</protein>
<gene>
    <name evidence="2" type="ORF">OBRU01_20702</name>
</gene>
<feature type="compositionally biased region" description="Polar residues" evidence="1">
    <location>
        <begin position="116"/>
        <end position="137"/>
    </location>
</feature>
<feature type="region of interest" description="Disordered" evidence="1">
    <location>
        <begin position="36"/>
        <end position="139"/>
    </location>
</feature>
<accession>A0A0L7KUT8</accession>
<evidence type="ECO:0000256" key="1">
    <source>
        <dbReference type="SAM" id="MobiDB-lite"/>
    </source>
</evidence>
<feature type="compositionally biased region" description="Low complexity" evidence="1">
    <location>
        <begin position="42"/>
        <end position="55"/>
    </location>
</feature>
<dbReference type="AlphaFoldDB" id="A0A0L7KUT8"/>
<feature type="compositionally biased region" description="Basic and acidic residues" evidence="1">
    <location>
        <begin position="76"/>
        <end position="104"/>
    </location>
</feature>
<evidence type="ECO:0000313" key="2">
    <source>
        <dbReference type="EMBL" id="KOB66831.1"/>
    </source>
</evidence>
<feature type="compositionally biased region" description="Polar residues" evidence="1">
    <location>
        <begin position="156"/>
        <end position="174"/>
    </location>
</feature>
<feature type="non-terminal residue" evidence="2">
    <location>
        <position position="187"/>
    </location>
</feature>
<dbReference type="Proteomes" id="UP000037510">
    <property type="component" value="Unassembled WGS sequence"/>
</dbReference>
<keyword evidence="3" id="KW-1185">Reference proteome</keyword>
<proteinExistence type="predicted"/>
<feature type="region of interest" description="Disordered" evidence="1">
    <location>
        <begin position="156"/>
        <end position="187"/>
    </location>
</feature>
<evidence type="ECO:0000313" key="3">
    <source>
        <dbReference type="Proteomes" id="UP000037510"/>
    </source>
</evidence>
<reference evidence="2 3" key="1">
    <citation type="journal article" date="2015" name="Genome Biol. Evol.">
        <title>The genome of winter moth (Operophtera brumata) provides a genomic perspective on sexual dimorphism and phenology.</title>
        <authorList>
            <person name="Derks M.F."/>
            <person name="Smit S."/>
            <person name="Salis L."/>
            <person name="Schijlen E."/>
            <person name="Bossers A."/>
            <person name="Mateman C."/>
            <person name="Pijl A.S."/>
            <person name="de Ridder D."/>
            <person name="Groenen M.A."/>
            <person name="Visser M.E."/>
            <person name="Megens H.J."/>
        </authorList>
    </citation>
    <scope>NUCLEOTIDE SEQUENCE [LARGE SCALE GENOMIC DNA]</scope>
    <source>
        <strain evidence="2">WM2013NL</strain>
        <tissue evidence="2">Head and thorax</tissue>
    </source>
</reference>
<comment type="caution">
    <text evidence="2">The sequence shown here is derived from an EMBL/GenBank/DDBJ whole genome shotgun (WGS) entry which is preliminary data.</text>
</comment>
<name>A0A0L7KUT8_OPEBR</name>
<organism evidence="2 3">
    <name type="scientific">Operophtera brumata</name>
    <name type="common">Winter moth</name>
    <name type="synonym">Phalaena brumata</name>
    <dbReference type="NCBI Taxonomy" id="104452"/>
    <lineage>
        <taxon>Eukaryota</taxon>
        <taxon>Metazoa</taxon>
        <taxon>Ecdysozoa</taxon>
        <taxon>Arthropoda</taxon>
        <taxon>Hexapoda</taxon>
        <taxon>Insecta</taxon>
        <taxon>Pterygota</taxon>
        <taxon>Neoptera</taxon>
        <taxon>Endopterygota</taxon>
        <taxon>Lepidoptera</taxon>
        <taxon>Glossata</taxon>
        <taxon>Ditrysia</taxon>
        <taxon>Geometroidea</taxon>
        <taxon>Geometridae</taxon>
        <taxon>Larentiinae</taxon>
        <taxon>Operophtera</taxon>
    </lineage>
</organism>
<dbReference type="EMBL" id="JTDY01005613">
    <property type="protein sequence ID" value="KOB66831.1"/>
    <property type="molecule type" value="Genomic_DNA"/>
</dbReference>
<sequence>MLYVYVSCGNIGYFAGKTEDFYNGSSQTRVVLAKPRLGGFGSSSLPSSSNKSNPFGSVLRPPQLKPSINPFLKVTTPEETKDSKNEKEVSNEDRLKEEKPKEDAEAPMFVPLGSANAASRSNPVTQPQGATTTSNASGFVFGQNLSERVMMQENINNGEASSDHSSTNGTTELLFTNAAASVKENNQ</sequence>